<feature type="binding site" evidence="15">
    <location>
        <position position="203"/>
    </location>
    <ligand>
        <name>substrate</name>
    </ligand>
</feature>
<dbReference type="InterPro" id="IPR002125">
    <property type="entry name" value="CMP_dCMP_dom"/>
</dbReference>
<keyword evidence="19" id="KW-1185">Reference proteome</keyword>
<evidence type="ECO:0000256" key="9">
    <source>
        <dbReference type="ARBA" id="ARBA00022833"/>
    </source>
</evidence>
<dbReference type="FunFam" id="3.40.140.10:FF:000025">
    <property type="entry name" value="Riboflavin biosynthesis protein RibD"/>
    <property type="match status" value="1"/>
</dbReference>
<comment type="similarity">
    <text evidence="4 13">In the N-terminal section; belongs to the cytidine and deoxycytidylate deaminase family.</text>
</comment>
<feature type="binding site" evidence="15">
    <location>
        <position position="164"/>
    </location>
    <ligand>
        <name>substrate</name>
    </ligand>
</feature>
<evidence type="ECO:0000256" key="5">
    <source>
        <dbReference type="ARBA" id="ARBA00007417"/>
    </source>
</evidence>
<comment type="catalytic activity">
    <reaction evidence="13">
        <text>2,5-diamino-6-hydroxy-4-(5-phosphoribosylamino)-pyrimidine + H2O + H(+) = 5-amino-6-(5-phospho-D-ribosylamino)uracil + NH4(+)</text>
        <dbReference type="Rhea" id="RHEA:21868"/>
        <dbReference type="ChEBI" id="CHEBI:15377"/>
        <dbReference type="ChEBI" id="CHEBI:15378"/>
        <dbReference type="ChEBI" id="CHEBI:28938"/>
        <dbReference type="ChEBI" id="CHEBI:58453"/>
        <dbReference type="ChEBI" id="CHEBI:58614"/>
        <dbReference type="EC" id="3.5.4.26"/>
    </reaction>
</comment>
<evidence type="ECO:0000256" key="8">
    <source>
        <dbReference type="ARBA" id="ARBA00022801"/>
    </source>
</evidence>
<dbReference type="InterPro" id="IPR016192">
    <property type="entry name" value="APOBEC/CMP_deaminase_Zn-bd"/>
</dbReference>
<dbReference type="InterPro" id="IPR004794">
    <property type="entry name" value="Eubact_RibD"/>
</dbReference>
<feature type="binding site" evidence="15">
    <location>
        <begin position="296"/>
        <end position="302"/>
    </location>
    <ligand>
        <name>NADP(+)</name>
        <dbReference type="ChEBI" id="CHEBI:58349"/>
    </ligand>
</feature>
<comment type="pathway">
    <text evidence="2 13">Cofactor biosynthesis; riboflavin biosynthesis; 5-amino-6-(D-ribitylamino)uracil from GTP: step 2/4.</text>
</comment>
<protein>
    <recommendedName>
        <fullName evidence="13">Riboflavin biosynthesis protein RibD</fullName>
    </recommendedName>
    <domain>
        <recommendedName>
            <fullName evidence="13">Diaminohydroxyphosphoribosylaminopyrimidine deaminase</fullName>
            <shortName evidence="13">DRAP deaminase</shortName>
            <ecNumber evidence="13">3.5.4.26</ecNumber>
        </recommendedName>
        <alternativeName>
            <fullName evidence="13">Riboflavin-specific deaminase</fullName>
        </alternativeName>
    </domain>
    <domain>
        <recommendedName>
            <fullName evidence="13">5-amino-6-(5-phosphoribosylamino)uracil reductase</fullName>
            <ecNumber evidence="13">1.1.1.193</ecNumber>
        </recommendedName>
        <alternativeName>
            <fullName evidence="13">HTP reductase</fullName>
        </alternativeName>
    </domain>
</protein>
<evidence type="ECO:0000256" key="12">
    <source>
        <dbReference type="ARBA" id="ARBA00023268"/>
    </source>
</evidence>
<evidence type="ECO:0000256" key="11">
    <source>
        <dbReference type="ARBA" id="ARBA00023002"/>
    </source>
</evidence>
<dbReference type="CDD" id="cd01284">
    <property type="entry name" value="Riboflavin_deaminase-reductase"/>
    <property type="match status" value="1"/>
</dbReference>
<keyword evidence="9 13" id="KW-0862">Zinc</keyword>
<feature type="binding site" evidence="16">
    <location>
        <position position="80"/>
    </location>
    <ligand>
        <name>Zn(2+)</name>
        <dbReference type="ChEBI" id="CHEBI:29105"/>
        <note>catalytic</note>
    </ligand>
</feature>
<evidence type="ECO:0000256" key="1">
    <source>
        <dbReference type="ARBA" id="ARBA00002151"/>
    </source>
</evidence>
<reference evidence="18 19" key="1">
    <citation type="submission" date="2019-09" db="EMBL/GenBank/DDBJ databases">
        <title>Wenzhouxiangella sp. Genome sequencing and assembly.</title>
        <authorList>
            <person name="Zhang R."/>
        </authorList>
    </citation>
    <scope>NUCLEOTIDE SEQUENCE [LARGE SCALE GENOMIC DNA]</scope>
    <source>
        <strain evidence="18 19">W260</strain>
    </source>
</reference>
<feature type="binding site" evidence="16">
    <location>
        <position position="71"/>
    </location>
    <ligand>
        <name>Zn(2+)</name>
        <dbReference type="ChEBI" id="CHEBI:29105"/>
        <note>catalytic</note>
    </ligand>
</feature>
<dbReference type="InterPro" id="IPR024072">
    <property type="entry name" value="DHFR-like_dom_sf"/>
</dbReference>
<evidence type="ECO:0000313" key="18">
    <source>
        <dbReference type="EMBL" id="KAA9131049.1"/>
    </source>
</evidence>
<keyword evidence="8 13" id="KW-0378">Hydrolase</keyword>
<feature type="binding site" evidence="15">
    <location>
        <position position="294"/>
    </location>
    <ligand>
        <name>substrate</name>
    </ligand>
</feature>
<keyword evidence="6 13" id="KW-0686">Riboflavin biosynthesis</keyword>
<dbReference type="SUPFAM" id="SSF53927">
    <property type="entry name" value="Cytidine deaminase-like"/>
    <property type="match status" value="1"/>
</dbReference>
<evidence type="ECO:0000256" key="6">
    <source>
        <dbReference type="ARBA" id="ARBA00022619"/>
    </source>
</evidence>
<evidence type="ECO:0000256" key="13">
    <source>
        <dbReference type="PIRNR" id="PIRNR006769"/>
    </source>
</evidence>
<feature type="binding site" evidence="15">
    <location>
        <position position="180"/>
    </location>
    <ligand>
        <name>substrate</name>
    </ligand>
</feature>
<evidence type="ECO:0000259" key="17">
    <source>
        <dbReference type="PROSITE" id="PS51747"/>
    </source>
</evidence>
<comment type="catalytic activity">
    <reaction evidence="13">
        <text>5-amino-6-(5-phospho-D-ribitylamino)uracil + NADP(+) = 5-amino-6-(5-phospho-D-ribosylamino)uracil + NADPH + H(+)</text>
        <dbReference type="Rhea" id="RHEA:17845"/>
        <dbReference type="ChEBI" id="CHEBI:15378"/>
        <dbReference type="ChEBI" id="CHEBI:57783"/>
        <dbReference type="ChEBI" id="CHEBI:58349"/>
        <dbReference type="ChEBI" id="CHEBI:58421"/>
        <dbReference type="ChEBI" id="CHEBI:58453"/>
        <dbReference type="EC" id="1.1.1.193"/>
    </reaction>
</comment>
<evidence type="ECO:0000256" key="7">
    <source>
        <dbReference type="ARBA" id="ARBA00022723"/>
    </source>
</evidence>
<dbReference type="GO" id="GO:0009231">
    <property type="term" value="P:riboflavin biosynthetic process"/>
    <property type="evidence" value="ECO:0007669"/>
    <property type="project" value="UniProtKB-UniPathway"/>
</dbReference>
<keyword evidence="10 13" id="KW-0521">NADP</keyword>
<dbReference type="EMBL" id="VYXP01000006">
    <property type="protein sequence ID" value="KAA9131049.1"/>
    <property type="molecule type" value="Genomic_DNA"/>
</dbReference>
<comment type="caution">
    <text evidence="18">The sequence shown here is derived from an EMBL/GenBank/DDBJ whole genome shotgun (WGS) entry which is preliminary data.</text>
</comment>
<dbReference type="PIRSF" id="PIRSF006769">
    <property type="entry name" value="RibD"/>
    <property type="match status" value="1"/>
</dbReference>
<feature type="binding site" evidence="16">
    <location>
        <position position="44"/>
    </location>
    <ligand>
        <name>Zn(2+)</name>
        <dbReference type="ChEBI" id="CHEBI:29105"/>
        <note>catalytic</note>
    </ligand>
</feature>
<comment type="function">
    <text evidence="1 13">Converts 2,5-diamino-6-(ribosylamino)-4(3h)-pyrimidinone 5'-phosphate into 5-amino-6-(ribosylamino)-2,4(1h,3h)-pyrimidinedione 5'-phosphate.</text>
</comment>
<proteinExistence type="inferred from homology"/>
<dbReference type="PROSITE" id="PS00903">
    <property type="entry name" value="CYT_DCMP_DEAMINASES_1"/>
    <property type="match status" value="1"/>
</dbReference>
<feature type="binding site" evidence="15">
    <location>
        <position position="218"/>
    </location>
    <ligand>
        <name>NADP(+)</name>
        <dbReference type="ChEBI" id="CHEBI:58349"/>
    </ligand>
</feature>
<dbReference type="UniPathway" id="UPA00275">
    <property type="reaction ID" value="UER00401"/>
</dbReference>
<dbReference type="AlphaFoldDB" id="A0A5N0TCN9"/>
<dbReference type="GO" id="GO:0008703">
    <property type="term" value="F:5-amino-6-(5-phosphoribosylamino)uracil reductase activity"/>
    <property type="evidence" value="ECO:0007669"/>
    <property type="project" value="UniProtKB-EC"/>
</dbReference>
<accession>A0A5N0TCN9</accession>
<dbReference type="PANTHER" id="PTHR38011">
    <property type="entry name" value="DIHYDROFOLATE REDUCTASE FAMILY PROTEIN (AFU_ORTHOLOGUE AFUA_8G06820)"/>
    <property type="match status" value="1"/>
</dbReference>
<feature type="binding site" evidence="15">
    <location>
        <position position="150"/>
    </location>
    <ligand>
        <name>NADP(+)</name>
        <dbReference type="ChEBI" id="CHEBI:58349"/>
    </ligand>
</feature>
<dbReference type="GO" id="GO:0008270">
    <property type="term" value="F:zinc ion binding"/>
    <property type="evidence" value="ECO:0007669"/>
    <property type="project" value="InterPro"/>
</dbReference>
<dbReference type="NCBIfam" id="TIGR00326">
    <property type="entry name" value="eubact_ribD"/>
    <property type="match status" value="1"/>
</dbReference>
<dbReference type="EC" id="3.5.4.26" evidence="13"/>
<comment type="pathway">
    <text evidence="3 13">Cofactor biosynthesis; riboflavin biosynthesis; 5-amino-6-(D-ribitylamino)uracil from GTP: step 3/4.</text>
</comment>
<feature type="binding site" evidence="15">
    <location>
        <position position="192"/>
    </location>
    <ligand>
        <name>NADP(+)</name>
        <dbReference type="ChEBI" id="CHEBI:58349"/>
    </ligand>
</feature>
<comment type="cofactor">
    <cofactor evidence="13 16">
        <name>Zn(2+)</name>
        <dbReference type="ChEBI" id="CHEBI:29105"/>
    </cofactor>
    <text evidence="13 16">Binds 1 zinc ion.</text>
</comment>
<evidence type="ECO:0000256" key="2">
    <source>
        <dbReference type="ARBA" id="ARBA00004882"/>
    </source>
</evidence>
<evidence type="ECO:0000256" key="14">
    <source>
        <dbReference type="PIRSR" id="PIRSR006769-1"/>
    </source>
</evidence>
<dbReference type="Gene3D" id="3.40.140.10">
    <property type="entry name" value="Cytidine Deaminase, domain 2"/>
    <property type="match status" value="1"/>
</dbReference>
<dbReference type="InterPro" id="IPR050765">
    <property type="entry name" value="Riboflavin_Biosynth_HTPR"/>
</dbReference>
<dbReference type="Pfam" id="PF00383">
    <property type="entry name" value="dCMP_cyt_deam_1"/>
    <property type="match status" value="1"/>
</dbReference>
<dbReference type="GO" id="GO:0008835">
    <property type="term" value="F:diaminohydroxyphosphoribosylaminopyrimidine deaminase activity"/>
    <property type="evidence" value="ECO:0007669"/>
    <property type="project" value="UniProtKB-EC"/>
</dbReference>
<dbReference type="EC" id="1.1.1.193" evidence="13"/>
<dbReference type="InterPro" id="IPR011549">
    <property type="entry name" value="RibD_C"/>
</dbReference>
<evidence type="ECO:0000256" key="16">
    <source>
        <dbReference type="PIRSR" id="PIRSR006769-3"/>
    </source>
</evidence>
<feature type="active site" description="Proton donor" evidence="14">
    <location>
        <position position="46"/>
    </location>
</feature>
<evidence type="ECO:0000256" key="4">
    <source>
        <dbReference type="ARBA" id="ARBA00005259"/>
    </source>
</evidence>
<dbReference type="InterPro" id="IPR002734">
    <property type="entry name" value="RibDG_C"/>
</dbReference>
<organism evidence="18 19">
    <name type="scientific">Marinihelvus fidelis</name>
    <dbReference type="NCBI Taxonomy" id="2613842"/>
    <lineage>
        <taxon>Bacteria</taxon>
        <taxon>Pseudomonadati</taxon>
        <taxon>Pseudomonadota</taxon>
        <taxon>Gammaproteobacteria</taxon>
        <taxon>Chromatiales</taxon>
        <taxon>Wenzhouxiangellaceae</taxon>
        <taxon>Marinihelvus</taxon>
    </lineage>
</organism>
<dbReference type="Pfam" id="PF01872">
    <property type="entry name" value="RibD_C"/>
    <property type="match status" value="1"/>
</dbReference>
<dbReference type="PANTHER" id="PTHR38011:SF7">
    <property type="entry name" value="2,5-DIAMINO-6-RIBOSYLAMINO-4(3H)-PYRIMIDINONE 5'-PHOSPHATE REDUCTASE"/>
    <property type="match status" value="1"/>
</dbReference>
<comment type="similarity">
    <text evidence="5 13">In the C-terminal section; belongs to the HTP reductase family.</text>
</comment>
<feature type="domain" description="CMP/dCMP-type deaminase" evidence="17">
    <location>
        <begin position="1"/>
        <end position="118"/>
    </location>
</feature>
<feature type="binding site" evidence="15">
    <location>
        <position position="200"/>
    </location>
    <ligand>
        <name>substrate</name>
    </ligand>
</feature>
<evidence type="ECO:0000313" key="19">
    <source>
        <dbReference type="Proteomes" id="UP000325372"/>
    </source>
</evidence>
<dbReference type="Proteomes" id="UP000325372">
    <property type="component" value="Unassembled WGS sequence"/>
</dbReference>
<dbReference type="InterPro" id="IPR016193">
    <property type="entry name" value="Cytidine_deaminase-like"/>
</dbReference>
<keyword evidence="12" id="KW-0511">Multifunctional enzyme</keyword>
<gene>
    <name evidence="18" type="primary">ribD</name>
    <name evidence="18" type="ORF">F3N42_10285</name>
</gene>
<evidence type="ECO:0000256" key="10">
    <source>
        <dbReference type="ARBA" id="ARBA00022857"/>
    </source>
</evidence>
<evidence type="ECO:0000256" key="3">
    <source>
        <dbReference type="ARBA" id="ARBA00004910"/>
    </source>
</evidence>
<sequence length="366" mass="38214">MARAIELAERGMNTTAPNPRVGCVLARDGDIIAEGWHEQAGGPHAEVMALAALEDPQAARGAIAYVTLEPCSHHGRTPPCADALVAAGVAEVVIAATDPNPSVNGAGVERLRAAGIACRTGLLGEQAEALNPGFILRMREGRPFVRVKLAQSLDGRIALGNGASQWITGPEARADVQAWRARASAILTGIGTVAMDDPSLNVRLEGHEGQPLRVIVDSRWRTPAAARTLALPGEVLVAGCADEPVPDLLAVSPATLLPLPAAPGTAAGTAPVRVDLHALMAALAARECNEVHVEAGGQLCGALLAAGLVDELMVYIAPCLLGSDGLPSFVLAPLEDMAARPGFDWIDRQMFGDDLRIRLRPQYRDS</sequence>
<dbReference type="PROSITE" id="PS51747">
    <property type="entry name" value="CYT_DCMP_DEAMINASES_2"/>
    <property type="match status" value="1"/>
</dbReference>
<dbReference type="GO" id="GO:0050661">
    <property type="term" value="F:NADP binding"/>
    <property type="evidence" value="ECO:0007669"/>
    <property type="project" value="InterPro"/>
</dbReference>
<feature type="binding site" evidence="15">
    <location>
        <position position="166"/>
    </location>
    <ligand>
        <name>NADP(+)</name>
        <dbReference type="ChEBI" id="CHEBI:58349"/>
    </ligand>
</feature>
<dbReference type="NCBIfam" id="TIGR00227">
    <property type="entry name" value="ribD_Cterm"/>
    <property type="match status" value="1"/>
</dbReference>
<keyword evidence="7 13" id="KW-0479">Metal-binding</keyword>
<dbReference type="SUPFAM" id="SSF53597">
    <property type="entry name" value="Dihydrofolate reductase-like"/>
    <property type="match status" value="1"/>
</dbReference>
<keyword evidence="11 13" id="KW-0560">Oxidoreductase</keyword>
<feature type="binding site" evidence="15">
    <location>
        <position position="196"/>
    </location>
    <ligand>
        <name>NADP(+)</name>
        <dbReference type="ChEBI" id="CHEBI:58349"/>
    </ligand>
</feature>
<dbReference type="Gene3D" id="3.40.430.10">
    <property type="entry name" value="Dihydrofolate Reductase, subunit A"/>
    <property type="match status" value="1"/>
</dbReference>
<name>A0A5N0TCN9_9GAMM</name>
<evidence type="ECO:0000256" key="15">
    <source>
        <dbReference type="PIRSR" id="PIRSR006769-2"/>
    </source>
</evidence>